<name>A0A382M588_9ZZZZ</name>
<feature type="non-terminal residue" evidence="1">
    <location>
        <position position="33"/>
    </location>
</feature>
<evidence type="ECO:0000313" key="1">
    <source>
        <dbReference type="EMBL" id="SVC44194.1"/>
    </source>
</evidence>
<accession>A0A382M588</accession>
<gene>
    <name evidence="1" type="ORF">METZ01_LOCUS297048</name>
</gene>
<sequence>MTRLAIYLQDAHTIGEAIEFTQYAEQRGFEAVW</sequence>
<protein>
    <recommendedName>
        <fullName evidence="2">Luciferase-like domain-containing protein</fullName>
    </recommendedName>
</protein>
<organism evidence="1">
    <name type="scientific">marine metagenome</name>
    <dbReference type="NCBI Taxonomy" id="408172"/>
    <lineage>
        <taxon>unclassified sequences</taxon>
        <taxon>metagenomes</taxon>
        <taxon>ecological metagenomes</taxon>
    </lineage>
</organism>
<reference evidence="1" key="1">
    <citation type="submission" date="2018-05" db="EMBL/GenBank/DDBJ databases">
        <authorList>
            <person name="Lanie J.A."/>
            <person name="Ng W.-L."/>
            <person name="Kazmierczak K.M."/>
            <person name="Andrzejewski T.M."/>
            <person name="Davidsen T.M."/>
            <person name="Wayne K.J."/>
            <person name="Tettelin H."/>
            <person name="Glass J.I."/>
            <person name="Rusch D."/>
            <person name="Podicherti R."/>
            <person name="Tsui H.-C.T."/>
            <person name="Winkler M.E."/>
        </authorList>
    </citation>
    <scope>NUCLEOTIDE SEQUENCE</scope>
</reference>
<proteinExistence type="predicted"/>
<dbReference type="EMBL" id="UINC01091434">
    <property type="protein sequence ID" value="SVC44194.1"/>
    <property type="molecule type" value="Genomic_DNA"/>
</dbReference>
<evidence type="ECO:0008006" key="2">
    <source>
        <dbReference type="Google" id="ProtNLM"/>
    </source>
</evidence>
<dbReference type="AlphaFoldDB" id="A0A382M588"/>